<dbReference type="GeneID" id="85447047"/>
<dbReference type="AlphaFoldDB" id="A0AAD8V053"/>
<organism evidence="1 2">
    <name type="scientific">Colletotrichum navitas</name>
    <dbReference type="NCBI Taxonomy" id="681940"/>
    <lineage>
        <taxon>Eukaryota</taxon>
        <taxon>Fungi</taxon>
        <taxon>Dikarya</taxon>
        <taxon>Ascomycota</taxon>
        <taxon>Pezizomycotina</taxon>
        <taxon>Sordariomycetes</taxon>
        <taxon>Hypocreomycetidae</taxon>
        <taxon>Glomerellales</taxon>
        <taxon>Glomerellaceae</taxon>
        <taxon>Colletotrichum</taxon>
        <taxon>Colletotrichum graminicola species complex</taxon>
    </lineage>
</organism>
<protein>
    <submittedName>
        <fullName evidence="1">Uncharacterized protein</fullName>
    </submittedName>
</protein>
<keyword evidence="2" id="KW-1185">Reference proteome</keyword>
<name>A0AAD8V053_9PEZI</name>
<sequence>MATGTQFYTVHRVVQCTKVALEFPSSWGGSVRIGQKLRSFATNSSALVMDRAQWTTVVVGPDTQLAWHTLLCNVSERNTKIQYEQYGVLPCTLIMKSDWCLRPRQRTSLCYLVTANVLARRHPPSGVRTDNVCWGLGPALGANCLGGSSVGINS</sequence>
<reference evidence="1" key="1">
    <citation type="submission" date="2021-06" db="EMBL/GenBank/DDBJ databases">
        <title>Comparative genomics, transcriptomics and evolutionary studies reveal genomic signatures of adaptation to plant cell wall in hemibiotrophic fungi.</title>
        <authorList>
            <consortium name="DOE Joint Genome Institute"/>
            <person name="Baroncelli R."/>
            <person name="Diaz J.F."/>
            <person name="Benocci T."/>
            <person name="Peng M."/>
            <person name="Battaglia E."/>
            <person name="Haridas S."/>
            <person name="Andreopoulos W."/>
            <person name="Labutti K."/>
            <person name="Pangilinan J."/>
            <person name="Floch G.L."/>
            <person name="Makela M.R."/>
            <person name="Henrissat B."/>
            <person name="Grigoriev I.V."/>
            <person name="Crouch J.A."/>
            <person name="De Vries R.P."/>
            <person name="Sukno S.A."/>
            <person name="Thon M.R."/>
        </authorList>
    </citation>
    <scope>NUCLEOTIDE SEQUENCE</scope>
    <source>
        <strain evidence="1">CBS 125086</strain>
    </source>
</reference>
<evidence type="ECO:0000313" key="1">
    <source>
        <dbReference type="EMBL" id="KAK1574407.1"/>
    </source>
</evidence>
<gene>
    <name evidence="1" type="ORF">LY79DRAFT_662237</name>
</gene>
<accession>A0AAD8V053</accession>
<proteinExistence type="predicted"/>
<evidence type="ECO:0000313" key="2">
    <source>
        <dbReference type="Proteomes" id="UP001230504"/>
    </source>
</evidence>
<dbReference type="Proteomes" id="UP001230504">
    <property type="component" value="Unassembled WGS sequence"/>
</dbReference>
<comment type="caution">
    <text evidence="1">The sequence shown here is derived from an EMBL/GenBank/DDBJ whole genome shotgun (WGS) entry which is preliminary data.</text>
</comment>
<dbReference type="RefSeq" id="XP_060409934.1">
    <property type="nucleotide sequence ID" value="XM_060562807.1"/>
</dbReference>
<dbReference type="EMBL" id="JAHLJV010000076">
    <property type="protein sequence ID" value="KAK1574407.1"/>
    <property type="molecule type" value="Genomic_DNA"/>
</dbReference>